<comment type="caution">
    <text evidence="1">The sequence shown here is derived from an EMBL/GenBank/DDBJ whole genome shotgun (WGS) entry which is preliminary data.</text>
</comment>
<evidence type="ECO:0000313" key="2">
    <source>
        <dbReference type="Proteomes" id="UP001152320"/>
    </source>
</evidence>
<reference evidence="1" key="1">
    <citation type="submission" date="2021-10" db="EMBL/GenBank/DDBJ databases">
        <title>Tropical sea cucumber genome reveals ecological adaptation and Cuvierian tubules defense mechanism.</title>
        <authorList>
            <person name="Chen T."/>
        </authorList>
    </citation>
    <scope>NUCLEOTIDE SEQUENCE</scope>
    <source>
        <strain evidence="1">Nanhai2018</strain>
        <tissue evidence="1">Muscle</tissue>
    </source>
</reference>
<dbReference type="OrthoDB" id="10016177at2759"/>
<protein>
    <submittedName>
        <fullName evidence="1">Uncharacterized protein</fullName>
    </submittedName>
</protein>
<sequence>MKLTMNNNYRMNRDESYMGRQGLPWKSVSAGPVKKNHNVKFRPHVDFIPGARDELYPELRGSYYSRIPPLSPHQYGYSADKLPLLRNDASRPLNHKQNDIPSKIPGASILYPSKRGLKLDNHDRSSYNLKGHYFNDPDNQTQGHFFQDARNQSEIPLHNSRSTFPPHRHRTLPHNDGEGYVEGLEGISAYPDRPPDNRHKALYDRRHSHEALPVTGHRLQALNEHKRLAPTLLLPYNSYRGEFPLNKKQVEQQRAFWDNRLDPTYLRYLADPQNAESFIERFVESCIQESLVLEVAAEVLVESRELQELLDRTSKPVILAAKDVLNDFLDEELLKIVKEERLMSVSQ</sequence>
<dbReference type="AlphaFoldDB" id="A0A9Q1H693"/>
<evidence type="ECO:0000313" key="1">
    <source>
        <dbReference type="EMBL" id="KAJ8034754.1"/>
    </source>
</evidence>
<accession>A0A9Q1H693</accession>
<organism evidence="1 2">
    <name type="scientific">Holothuria leucospilota</name>
    <name type="common">Black long sea cucumber</name>
    <name type="synonym">Mertensiothuria leucospilota</name>
    <dbReference type="NCBI Taxonomy" id="206669"/>
    <lineage>
        <taxon>Eukaryota</taxon>
        <taxon>Metazoa</taxon>
        <taxon>Echinodermata</taxon>
        <taxon>Eleutherozoa</taxon>
        <taxon>Echinozoa</taxon>
        <taxon>Holothuroidea</taxon>
        <taxon>Aspidochirotacea</taxon>
        <taxon>Aspidochirotida</taxon>
        <taxon>Holothuriidae</taxon>
        <taxon>Holothuria</taxon>
    </lineage>
</organism>
<gene>
    <name evidence="1" type="ORF">HOLleu_21725</name>
</gene>
<dbReference type="Proteomes" id="UP001152320">
    <property type="component" value="Chromosome 10"/>
</dbReference>
<dbReference type="EMBL" id="JAIZAY010000010">
    <property type="protein sequence ID" value="KAJ8034754.1"/>
    <property type="molecule type" value="Genomic_DNA"/>
</dbReference>
<proteinExistence type="predicted"/>
<keyword evidence="2" id="KW-1185">Reference proteome</keyword>
<name>A0A9Q1H693_HOLLE</name>